<sequence>MWDQQQFDKASVAERHRMCQELLASFDAKAVALLDPAALSNYKTLQAFYSQHSSTAADNAASEEVSGPSTSYPTSNSTVSAATENKSSRRQKQRAKKKAAKERAIVAIANAPRLADTTAAPNIADVVSVGVDAAAPGQTRSASAERDVVPPPASPGPTSYTVATYSEILQRPSSAMSCASATSQPPTEDPESDSEGGFTTVDGRNDNKQVVTNPEELGNIWKEYIEDLFDDERTGPQMNETQETILNILTSEATKAIKAAKIRKALSPDEIFIIPKEESDVKRVTNVMSVDCLLTVQEVAERLNINRETVCFILTEGLGMQDVARE</sequence>
<accession>A0A8K0GM38</accession>
<feature type="region of interest" description="Disordered" evidence="1">
    <location>
        <begin position="59"/>
        <end position="102"/>
    </location>
</feature>
<reference evidence="2" key="1">
    <citation type="submission" date="2019-08" db="EMBL/GenBank/DDBJ databases">
        <title>The genome of the North American firefly Photinus pyralis.</title>
        <authorList>
            <consortium name="Photinus pyralis genome working group"/>
            <person name="Fallon T.R."/>
            <person name="Sander Lower S.E."/>
            <person name="Weng J.-K."/>
        </authorList>
    </citation>
    <scope>NUCLEOTIDE SEQUENCE</scope>
    <source>
        <strain evidence="2">TRF0915ILg1</strain>
        <tissue evidence="2">Whole body</tissue>
    </source>
</reference>
<feature type="compositionally biased region" description="Polar residues" evidence="1">
    <location>
        <begin position="67"/>
        <end position="84"/>
    </location>
</feature>
<feature type="region of interest" description="Disordered" evidence="1">
    <location>
        <begin position="173"/>
        <end position="213"/>
    </location>
</feature>
<comment type="caution">
    <text evidence="2">The sequence shown here is derived from an EMBL/GenBank/DDBJ whole genome shotgun (WGS) entry which is preliminary data.</text>
</comment>
<name>A0A8K0GM38_IGNLU</name>
<evidence type="ECO:0000313" key="2">
    <source>
        <dbReference type="EMBL" id="KAF2902668.1"/>
    </source>
</evidence>
<keyword evidence="3" id="KW-1185">Reference proteome</keyword>
<dbReference type="EMBL" id="VTPC01001226">
    <property type="protein sequence ID" value="KAF2902668.1"/>
    <property type="molecule type" value="Genomic_DNA"/>
</dbReference>
<organism evidence="2 3">
    <name type="scientific">Ignelater luminosus</name>
    <name type="common">Cucubano</name>
    <name type="synonym">Pyrophorus luminosus</name>
    <dbReference type="NCBI Taxonomy" id="2038154"/>
    <lineage>
        <taxon>Eukaryota</taxon>
        <taxon>Metazoa</taxon>
        <taxon>Ecdysozoa</taxon>
        <taxon>Arthropoda</taxon>
        <taxon>Hexapoda</taxon>
        <taxon>Insecta</taxon>
        <taxon>Pterygota</taxon>
        <taxon>Neoptera</taxon>
        <taxon>Endopterygota</taxon>
        <taxon>Coleoptera</taxon>
        <taxon>Polyphaga</taxon>
        <taxon>Elateriformia</taxon>
        <taxon>Elateroidea</taxon>
        <taxon>Elateridae</taxon>
        <taxon>Agrypninae</taxon>
        <taxon>Pyrophorini</taxon>
        <taxon>Ignelater</taxon>
    </lineage>
</organism>
<feature type="compositionally biased region" description="Polar residues" evidence="1">
    <location>
        <begin position="173"/>
        <end position="186"/>
    </location>
</feature>
<dbReference type="AlphaFoldDB" id="A0A8K0GM38"/>
<gene>
    <name evidence="2" type="ORF">ILUMI_03521</name>
</gene>
<feature type="region of interest" description="Disordered" evidence="1">
    <location>
        <begin position="137"/>
        <end position="160"/>
    </location>
</feature>
<protein>
    <submittedName>
        <fullName evidence="2">Uncharacterized protein</fullName>
    </submittedName>
</protein>
<feature type="compositionally biased region" description="Basic residues" evidence="1">
    <location>
        <begin position="88"/>
        <end position="100"/>
    </location>
</feature>
<evidence type="ECO:0000256" key="1">
    <source>
        <dbReference type="SAM" id="MobiDB-lite"/>
    </source>
</evidence>
<dbReference type="Proteomes" id="UP000801492">
    <property type="component" value="Unassembled WGS sequence"/>
</dbReference>
<evidence type="ECO:0000313" key="3">
    <source>
        <dbReference type="Proteomes" id="UP000801492"/>
    </source>
</evidence>
<proteinExistence type="predicted"/>